<proteinExistence type="predicted"/>
<dbReference type="KEGG" id="sti:Sthe_0284"/>
<dbReference type="EMBL" id="CP001823">
    <property type="protein sequence ID" value="ACZ37723.1"/>
    <property type="molecule type" value="Genomic_DNA"/>
</dbReference>
<protein>
    <submittedName>
        <fullName evidence="3">PRC-barrel domain protein</fullName>
    </submittedName>
</protein>
<reference evidence="4" key="1">
    <citation type="submission" date="2009-11" db="EMBL/GenBank/DDBJ databases">
        <title>The complete chromosome 1 of Sphaerobacter thermophilus DSM 20745.</title>
        <authorList>
            <person name="Lucas S."/>
            <person name="Copeland A."/>
            <person name="Lapidus A."/>
            <person name="Glavina del Rio T."/>
            <person name="Dalin E."/>
            <person name="Tice H."/>
            <person name="Bruce D."/>
            <person name="Goodwin L."/>
            <person name="Pitluck S."/>
            <person name="Kyrpides N."/>
            <person name="Mavromatis K."/>
            <person name="Ivanova N."/>
            <person name="Mikhailova N."/>
            <person name="LaButti K.M."/>
            <person name="Clum A."/>
            <person name="Sun H.I."/>
            <person name="Brettin T."/>
            <person name="Detter J.C."/>
            <person name="Han C."/>
            <person name="Larimer F."/>
            <person name="Land M."/>
            <person name="Hauser L."/>
            <person name="Markowitz V."/>
            <person name="Cheng J.F."/>
            <person name="Hugenholtz P."/>
            <person name="Woyke T."/>
            <person name="Wu D."/>
            <person name="Steenblock K."/>
            <person name="Schneider S."/>
            <person name="Pukall R."/>
            <person name="Goeker M."/>
            <person name="Klenk H.P."/>
            <person name="Eisen J.A."/>
        </authorList>
    </citation>
    <scope>NUCLEOTIDE SEQUENCE [LARGE SCALE GENOMIC DNA]</scope>
    <source>
        <strain evidence="4">ATCC 49802 / DSM 20745 / S 6022</strain>
    </source>
</reference>
<gene>
    <name evidence="3" type="ordered locus">Sthe_0284</name>
</gene>
<evidence type="ECO:0000313" key="3">
    <source>
        <dbReference type="EMBL" id="ACZ37723.1"/>
    </source>
</evidence>
<evidence type="ECO:0000259" key="2">
    <source>
        <dbReference type="Pfam" id="PF05239"/>
    </source>
</evidence>
<dbReference type="RefSeq" id="WP_012870771.1">
    <property type="nucleotide sequence ID" value="NC_013523.1"/>
</dbReference>
<keyword evidence="4" id="KW-1185">Reference proteome</keyword>
<accession>D1C6W2</accession>
<sequence>MDAKRLKGMPVVAIEGGEQLGTVRDILFSIDDRAIQAFSVHSGGLIGGTTNVVERRDVQSIGPDAVMVQSRAVLQGDETEHRYRQYPSLSEIGSLKVVSEDGSRVGSVATVLVDEQSGVITGLEIVRAGFTGPFRPNVSVPIDTVISIGRDAVVIPAQIAHPPAEGGQPEATPGPEESQG</sequence>
<name>D1C6W2_SPHTD</name>
<feature type="domain" description="PRC-barrel" evidence="2">
    <location>
        <begin position="89"/>
        <end position="156"/>
    </location>
</feature>
<feature type="region of interest" description="Disordered" evidence="1">
    <location>
        <begin position="160"/>
        <end position="180"/>
    </location>
</feature>
<dbReference type="STRING" id="479434.Sthe_0284"/>
<dbReference type="eggNOG" id="COG3881">
    <property type="taxonomic scope" value="Bacteria"/>
</dbReference>
<dbReference type="InterPro" id="IPR011033">
    <property type="entry name" value="PRC_barrel-like_sf"/>
</dbReference>
<dbReference type="SUPFAM" id="SSF50346">
    <property type="entry name" value="PRC-barrel domain"/>
    <property type="match status" value="2"/>
</dbReference>
<evidence type="ECO:0000313" key="4">
    <source>
        <dbReference type="Proteomes" id="UP000002027"/>
    </source>
</evidence>
<dbReference type="InterPro" id="IPR027275">
    <property type="entry name" value="PRC-brl_dom"/>
</dbReference>
<organism evidence="3 4">
    <name type="scientific">Sphaerobacter thermophilus (strain ATCC 49802 / DSM 20745 / KCCM 41009 / NCIMB 13125 / S 6022)</name>
    <dbReference type="NCBI Taxonomy" id="479434"/>
    <lineage>
        <taxon>Bacteria</taxon>
        <taxon>Pseudomonadati</taxon>
        <taxon>Thermomicrobiota</taxon>
        <taxon>Thermomicrobia</taxon>
        <taxon>Sphaerobacterales</taxon>
        <taxon>Sphaerobacterineae</taxon>
        <taxon>Sphaerobacteraceae</taxon>
        <taxon>Sphaerobacter</taxon>
    </lineage>
</organism>
<dbReference type="OrthoDB" id="463452at2"/>
<dbReference type="Pfam" id="PF05239">
    <property type="entry name" value="PRC"/>
    <property type="match status" value="2"/>
</dbReference>
<dbReference type="HOGENOM" id="CLU_1495290_0_0_0"/>
<dbReference type="Gene3D" id="2.30.30.240">
    <property type="entry name" value="PRC-barrel domain"/>
    <property type="match status" value="2"/>
</dbReference>
<dbReference type="AlphaFoldDB" id="D1C6W2"/>
<dbReference type="Proteomes" id="UP000002027">
    <property type="component" value="Chromosome 1"/>
</dbReference>
<reference evidence="3 4" key="2">
    <citation type="journal article" date="2010" name="Stand. Genomic Sci.">
        <title>Complete genome sequence of Desulfohalobium retbaense type strain (HR(100)).</title>
        <authorList>
            <person name="Spring S."/>
            <person name="Nolan M."/>
            <person name="Lapidus A."/>
            <person name="Glavina Del Rio T."/>
            <person name="Copeland A."/>
            <person name="Tice H."/>
            <person name="Cheng J.F."/>
            <person name="Lucas S."/>
            <person name="Land M."/>
            <person name="Chen F."/>
            <person name="Bruce D."/>
            <person name="Goodwin L."/>
            <person name="Pitluck S."/>
            <person name="Ivanova N."/>
            <person name="Mavromatis K."/>
            <person name="Mikhailova N."/>
            <person name="Pati A."/>
            <person name="Chen A."/>
            <person name="Palaniappan K."/>
            <person name="Hauser L."/>
            <person name="Chang Y.J."/>
            <person name="Jeffries C.D."/>
            <person name="Munk C."/>
            <person name="Kiss H."/>
            <person name="Chain P."/>
            <person name="Han C."/>
            <person name="Brettin T."/>
            <person name="Detter J.C."/>
            <person name="Schuler E."/>
            <person name="Goker M."/>
            <person name="Rohde M."/>
            <person name="Bristow J."/>
            <person name="Eisen J.A."/>
            <person name="Markowitz V."/>
            <person name="Hugenholtz P."/>
            <person name="Kyrpides N.C."/>
            <person name="Klenk H.P."/>
        </authorList>
    </citation>
    <scope>NUCLEOTIDE SEQUENCE [LARGE SCALE GENOMIC DNA]</scope>
    <source>
        <strain evidence="4">ATCC 49802 / DSM 20745 / S 6022</strain>
    </source>
</reference>
<dbReference type="InParanoid" id="D1C6W2"/>
<evidence type="ECO:0000256" key="1">
    <source>
        <dbReference type="SAM" id="MobiDB-lite"/>
    </source>
</evidence>
<feature type="domain" description="PRC-barrel" evidence="2">
    <location>
        <begin position="3"/>
        <end position="72"/>
    </location>
</feature>